<protein>
    <submittedName>
        <fullName evidence="3">AAEL010394-PA</fullName>
    </submittedName>
</protein>
<keyword evidence="2" id="KW-0472">Membrane</keyword>
<reference evidence="3" key="1">
    <citation type="submission" date="2005-10" db="EMBL/GenBank/DDBJ databases">
        <authorList>
            <person name="Loftus B.J."/>
            <person name="Nene V.M."/>
            <person name="Hannick L.I."/>
            <person name="Bidwell S."/>
            <person name="Haas B."/>
            <person name="Amedeo P."/>
            <person name="Orvis J."/>
            <person name="Wortman J.R."/>
            <person name="White O.R."/>
            <person name="Salzberg S."/>
            <person name="Shumway M."/>
            <person name="Koo H."/>
            <person name="Zhao Y."/>
            <person name="Holmes M."/>
            <person name="Miller J."/>
            <person name="Schatz M."/>
            <person name="Pop M."/>
            <person name="Pai G."/>
            <person name="Utterback T."/>
            <person name="Rogers Y.-H."/>
            <person name="Kravitz S."/>
            <person name="Fraser C.M."/>
        </authorList>
    </citation>
    <scope>NUCLEOTIDE SEQUENCE</scope>
    <source>
        <strain evidence="3">Liverpool</strain>
    </source>
</reference>
<dbReference type="STRING" id="7159.Q16T35"/>
<dbReference type="VEuPathDB" id="VectorBase:AAEL022867"/>
<feature type="transmembrane region" description="Helical" evidence="2">
    <location>
        <begin position="12"/>
        <end position="41"/>
    </location>
</feature>
<accession>Q16T35</accession>
<keyword evidence="2" id="KW-0812">Transmembrane</keyword>
<dbReference type="Proteomes" id="UP000682892">
    <property type="component" value="Unassembled WGS sequence"/>
</dbReference>
<reference evidence="3" key="3">
    <citation type="submission" date="2012-09" db="EMBL/GenBank/DDBJ databases">
        <authorList>
            <consortium name="VectorBase"/>
        </authorList>
    </citation>
    <scope>NUCLEOTIDE SEQUENCE</scope>
    <source>
        <strain evidence="3">Liverpool</strain>
    </source>
</reference>
<evidence type="ECO:0000256" key="2">
    <source>
        <dbReference type="SAM" id="Phobius"/>
    </source>
</evidence>
<name>Q16T35_AEDAE</name>
<dbReference type="HOGENOM" id="CLU_2591691_0_0_1"/>
<gene>
    <name evidence="3" type="ORF">AaeL_AAEL010394</name>
</gene>
<feature type="region of interest" description="Disordered" evidence="1">
    <location>
        <begin position="56"/>
        <end position="80"/>
    </location>
</feature>
<evidence type="ECO:0000313" key="3">
    <source>
        <dbReference type="EMBL" id="EAT37635.1"/>
    </source>
</evidence>
<dbReference type="PaxDb" id="7159-AAEL010394-PA"/>
<proteinExistence type="predicted"/>
<sequence length="80" mass="8783">MVAWNVLTVVPMFYYLIQLLISGEIMYFSIGASILIAFYGLMVKAIGMSKISKASSYGSERKNGQSVHNGPSSNETTKNK</sequence>
<organism evidence="3 4">
    <name type="scientific">Aedes aegypti</name>
    <name type="common">Yellowfever mosquito</name>
    <name type="synonym">Culex aegypti</name>
    <dbReference type="NCBI Taxonomy" id="7159"/>
    <lineage>
        <taxon>Eukaryota</taxon>
        <taxon>Metazoa</taxon>
        <taxon>Ecdysozoa</taxon>
        <taxon>Arthropoda</taxon>
        <taxon>Hexapoda</taxon>
        <taxon>Insecta</taxon>
        <taxon>Pterygota</taxon>
        <taxon>Neoptera</taxon>
        <taxon>Endopterygota</taxon>
        <taxon>Diptera</taxon>
        <taxon>Nematocera</taxon>
        <taxon>Culicoidea</taxon>
        <taxon>Culicidae</taxon>
        <taxon>Culicinae</taxon>
        <taxon>Aedini</taxon>
        <taxon>Aedes</taxon>
        <taxon>Stegomyia</taxon>
    </lineage>
</organism>
<evidence type="ECO:0000313" key="4">
    <source>
        <dbReference type="Proteomes" id="UP000682892"/>
    </source>
</evidence>
<dbReference type="AlphaFoldDB" id="Q16T35"/>
<evidence type="ECO:0000256" key="1">
    <source>
        <dbReference type="SAM" id="MobiDB-lite"/>
    </source>
</evidence>
<keyword evidence="2" id="KW-1133">Transmembrane helix</keyword>
<reference evidence="3" key="2">
    <citation type="journal article" date="2007" name="Science">
        <title>Genome sequence of Aedes aegypti, a major arbovirus vector.</title>
        <authorList>
            <person name="Nene V."/>
            <person name="Wortman J.R."/>
            <person name="Lawson D."/>
            <person name="Haas B."/>
            <person name="Kodira C."/>
            <person name="Tu Z.J."/>
            <person name="Loftus B."/>
            <person name="Xi Z."/>
            <person name="Megy K."/>
            <person name="Grabherr M."/>
            <person name="Ren Q."/>
            <person name="Zdobnov E.M."/>
            <person name="Lobo N.F."/>
            <person name="Campbell K.S."/>
            <person name="Brown S.E."/>
            <person name="Bonaldo M.F."/>
            <person name="Zhu J."/>
            <person name="Sinkins S.P."/>
            <person name="Hogenkamp D.G."/>
            <person name="Amedeo P."/>
            <person name="Arensburger P."/>
            <person name="Atkinson P.W."/>
            <person name="Bidwell S."/>
            <person name="Biedler J."/>
            <person name="Birney E."/>
            <person name="Bruggner R.V."/>
            <person name="Costas J."/>
            <person name="Coy M.R."/>
            <person name="Crabtree J."/>
            <person name="Crawford M."/>
            <person name="Debruyn B."/>
            <person name="Decaprio D."/>
            <person name="Eiglmeier K."/>
            <person name="Eisenstadt E."/>
            <person name="El-Dorry H."/>
            <person name="Gelbart W.M."/>
            <person name="Gomes S.L."/>
            <person name="Hammond M."/>
            <person name="Hannick L.I."/>
            <person name="Hogan J.R."/>
            <person name="Holmes M.H."/>
            <person name="Jaffe D."/>
            <person name="Johnston J.S."/>
            <person name="Kennedy R.C."/>
            <person name="Koo H."/>
            <person name="Kravitz S."/>
            <person name="Kriventseva E.V."/>
            <person name="Kulp D."/>
            <person name="Labutti K."/>
            <person name="Lee E."/>
            <person name="Li S."/>
            <person name="Lovin D.D."/>
            <person name="Mao C."/>
            <person name="Mauceli E."/>
            <person name="Menck C.F."/>
            <person name="Miller J.R."/>
            <person name="Montgomery P."/>
            <person name="Mori A."/>
            <person name="Nascimento A.L."/>
            <person name="Naveira H.F."/>
            <person name="Nusbaum C."/>
            <person name="O'leary S."/>
            <person name="Orvis J."/>
            <person name="Pertea M."/>
            <person name="Quesneville H."/>
            <person name="Reidenbach K.R."/>
            <person name="Rogers Y.H."/>
            <person name="Roth C.W."/>
            <person name="Schneider J.R."/>
            <person name="Schatz M."/>
            <person name="Shumway M."/>
            <person name="Stanke M."/>
            <person name="Stinson E.O."/>
            <person name="Tubio J.M."/>
            <person name="Vanzee J.P."/>
            <person name="Verjovski-Almeida S."/>
            <person name="Werner D."/>
            <person name="White O."/>
            <person name="Wyder S."/>
            <person name="Zeng Q."/>
            <person name="Zhao Q."/>
            <person name="Zhao Y."/>
            <person name="Hill C.A."/>
            <person name="Raikhel A.S."/>
            <person name="Soares M.B."/>
            <person name="Knudson D.L."/>
            <person name="Lee N.H."/>
            <person name="Galagan J."/>
            <person name="Salzberg S.L."/>
            <person name="Paulsen I.T."/>
            <person name="Dimopoulos G."/>
            <person name="Collins F.H."/>
            <person name="Birren B."/>
            <person name="Fraser-Liggett C.M."/>
            <person name="Severson D.W."/>
        </authorList>
    </citation>
    <scope>NUCLEOTIDE SEQUENCE [LARGE SCALE GENOMIC DNA]</scope>
    <source>
        <strain evidence="3">Liverpool</strain>
    </source>
</reference>
<dbReference type="EMBL" id="CH477660">
    <property type="protein sequence ID" value="EAT37635.1"/>
    <property type="molecule type" value="Genomic_DNA"/>
</dbReference>